<dbReference type="InterPro" id="IPR000594">
    <property type="entry name" value="ThiF_NAD_FAD-bd"/>
</dbReference>
<dbReference type="GO" id="GO:0016779">
    <property type="term" value="F:nucleotidyltransferase activity"/>
    <property type="evidence" value="ECO:0007669"/>
    <property type="project" value="TreeGrafter"/>
</dbReference>
<dbReference type="InterPro" id="IPR035985">
    <property type="entry name" value="Ubiquitin-activating_enz"/>
</dbReference>
<dbReference type="PANTHER" id="PTHR10953:SF102">
    <property type="entry name" value="ADENYLYLTRANSFERASE AND SULFURTRANSFERASE MOCS3"/>
    <property type="match status" value="1"/>
</dbReference>
<feature type="domain" description="THIF-type NAD/FAD binding fold" evidence="1">
    <location>
        <begin position="13"/>
        <end position="243"/>
    </location>
</feature>
<organism evidence="2">
    <name type="scientific">uncultured gamma proteobacterium HF0770_09E07</name>
    <dbReference type="NCBI Taxonomy" id="723576"/>
    <lineage>
        <taxon>Bacteria</taxon>
        <taxon>Pseudomonadati</taxon>
        <taxon>Pseudomonadota</taxon>
        <taxon>Gammaproteobacteria</taxon>
        <taxon>environmental samples</taxon>
    </lineage>
</organism>
<name>E7C6Q2_9GAMM</name>
<dbReference type="AlphaFoldDB" id="E7C6Q2"/>
<dbReference type="Pfam" id="PF00899">
    <property type="entry name" value="ThiF"/>
    <property type="match status" value="1"/>
</dbReference>
<dbReference type="GO" id="GO:0008641">
    <property type="term" value="F:ubiquitin-like modifier activating enzyme activity"/>
    <property type="evidence" value="ECO:0007669"/>
    <property type="project" value="InterPro"/>
</dbReference>
<dbReference type="InterPro" id="IPR045886">
    <property type="entry name" value="ThiF/MoeB/HesA"/>
</dbReference>
<dbReference type="SUPFAM" id="SSF69572">
    <property type="entry name" value="Activating enzymes of the ubiquitin-like proteins"/>
    <property type="match status" value="1"/>
</dbReference>
<evidence type="ECO:0000313" key="2">
    <source>
        <dbReference type="EMBL" id="ADI23126.1"/>
    </source>
</evidence>
<dbReference type="CDD" id="cd00757">
    <property type="entry name" value="ThiF_MoeB_HesA_family"/>
    <property type="match status" value="1"/>
</dbReference>
<accession>E7C6Q2</accession>
<dbReference type="Gene3D" id="3.40.50.720">
    <property type="entry name" value="NAD(P)-binding Rossmann-like Domain"/>
    <property type="match status" value="1"/>
</dbReference>
<evidence type="ECO:0000259" key="1">
    <source>
        <dbReference type="Pfam" id="PF00899"/>
    </source>
</evidence>
<reference evidence="2" key="1">
    <citation type="submission" date="2010-01" db="EMBL/GenBank/DDBJ databases">
        <title>Genome fragments of uncultured bacteria from the North Pacific subtropical Gyre.</title>
        <authorList>
            <person name="Pham V.D."/>
            <person name="Delong E.F."/>
        </authorList>
    </citation>
    <scope>NUCLEOTIDE SEQUENCE</scope>
</reference>
<protein>
    <submittedName>
        <fullName evidence="2">Dinucleotide-utilizing enzymes involved in molybdopterin and thiamine biosynthesis family 2</fullName>
    </submittedName>
</protein>
<proteinExistence type="predicted"/>
<dbReference type="GO" id="GO:0005737">
    <property type="term" value="C:cytoplasm"/>
    <property type="evidence" value="ECO:0007669"/>
    <property type="project" value="TreeGrafter"/>
</dbReference>
<sequence length="247" mass="27801">MDINNSLVSRFYSQIILEDFSVQDQEELLKKEITIIGCGGLGSPVSVYLAASGIGKINLVDPDKVEIRNLHRQVFFQEQDVGRHKVDILKDHIEKLNSHCKITVFKQKSWEINFDKYKSEMMLDCSDNFRTKYSLNEACVKNNISFCSASVSGSDGQIALFKNKSDHHCCYNCFFPEDGDVDANDCAESGVLGPTVSLTASIQSLITLKHLLNKFNDTETIFRVSSKDLTIKKNKILSNTSCRLNKL</sequence>
<dbReference type="EMBL" id="GU568006">
    <property type="protein sequence ID" value="ADI23126.1"/>
    <property type="molecule type" value="Genomic_DNA"/>
</dbReference>
<dbReference type="PANTHER" id="PTHR10953">
    <property type="entry name" value="UBIQUITIN-ACTIVATING ENZYME E1"/>
    <property type="match status" value="1"/>
</dbReference>
<dbReference type="GO" id="GO:0004792">
    <property type="term" value="F:thiosulfate-cyanide sulfurtransferase activity"/>
    <property type="evidence" value="ECO:0007669"/>
    <property type="project" value="TreeGrafter"/>
</dbReference>